<dbReference type="Proteomes" id="UP000738359">
    <property type="component" value="Unassembled WGS sequence"/>
</dbReference>
<feature type="region of interest" description="Disordered" evidence="2">
    <location>
        <begin position="232"/>
        <end position="358"/>
    </location>
</feature>
<keyword evidence="1" id="KW-0175">Coiled coil</keyword>
<evidence type="ECO:0000259" key="3">
    <source>
        <dbReference type="Pfam" id="PF15456"/>
    </source>
</evidence>
<keyword evidence="5" id="KW-1185">Reference proteome</keyword>
<proteinExistence type="predicted"/>
<comment type="caution">
    <text evidence="4">The sequence shown here is derived from an EMBL/GenBank/DDBJ whole genome shotgun (WGS) entry which is preliminary data.</text>
</comment>
<feature type="region of interest" description="Disordered" evidence="2">
    <location>
        <begin position="796"/>
        <end position="824"/>
    </location>
</feature>
<feature type="domain" description="Up-regulated during septation protein 1" evidence="3">
    <location>
        <begin position="416"/>
        <end position="524"/>
    </location>
</feature>
<accession>A0A9P6J9C2</accession>
<feature type="compositionally biased region" description="Basic residues" evidence="2">
    <location>
        <begin position="1"/>
        <end position="10"/>
    </location>
</feature>
<feature type="region of interest" description="Disordered" evidence="2">
    <location>
        <begin position="1"/>
        <end position="67"/>
    </location>
</feature>
<dbReference type="EMBL" id="JAAAHY010000290">
    <property type="protein sequence ID" value="KAF9965074.1"/>
    <property type="molecule type" value="Genomic_DNA"/>
</dbReference>
<name>A0A9P6J9C2_MORAP</name>
<evidence type="ECO:0000256" key="2">
    <source>
        <dbReference type="SAM" id="MobiDB-lite"/>
    </source>
</evidence>
<gene>
    <name evidence="4" type="ORF">BGZ70_005454</name>
</gene>
<dbReference type="Pfam" id="PF15456">
    <property type="entry name" value="Uds1"/>
    <property type="match status" value="1"/>
</dbReference>
<feature type="compositionally biased region" description="Polar residues" evidence="2">
    <location>
        <begin position="27"/>
        <end position="39"/>
    </location>
</feature>
<reference evidence="4" key="1">
    <citation type="journal article" date="2020" name="Fungal Divers.">
        <title>Resolving the Mortierellaceae phylogeny through synthesis of multi-gene phylogenetics and phylogenomics.</title>
        <authorList>
            <person name="Vandepol N."/>
            <person name="Liber J."/>
            <person name="Desiro A."/>
            <person name="Na H."/>
            <person name="Kennedy M."/>
            <person name="Barry K."/>
            <person name="Grigoriev I.V."/>
            <person name="Miller A.N."/>
            <person name="O'Donnell K."/>
            <person name="Stajich J.E."/>
            <person name="Bonito G."/>
        </authorList>
    </citation>
    <scope>NUCLEOTIDE SEQUENCE</scope>
    <source>
        <strain evidence="4">CK1249</strain>
    </source>
</reference>
<dbReference type="AlphaFoldDB" id="A0A9P6J9C2"/>
<feature type="coiled-coil region" evidence="1">
    <location>
        <begin position="527"/>
        <end position="554"/>
    </location>
</feature>
<sequence>MPSHTIMRKRSLSDKFVRSLSPPPYMNTISRQRSVSGQPSEPHPRSHKQPQQHQYLLQPDPESLSEIKSSSRAYIDLDQAHHHLKPDSLDHALPRRKMSGTNLFKMARQASDNAFRTVKLNRKASESHLMAARKAEQAETSGVYEQNPKVYLYQQQQHQKQQKNRPHSDDTVAEDWECNNRLLHSPSHQSMDYLEPPPADLLKSGDLRRNVSLPDMKNAFVKDAYEPATVRATSPGHLLLPAQAPNRNRSRQRVQPHHFNADASSQEPTLASNPSSPSDLTPPTPDDVRPPTPQRSPSRALRRQKSSNGQDQQQQLRGRFLTRHLVLSDESLSEYPETEGSSPRTKDLPPTPPGPPLAFQQTLRSRCRFESNDPDPLPVPVLPIASEMLRKKENCGIIPQDLLKSMDPKDVQKAVSASVIASRVYKVLSPDQLDTLRKEQEDLQQFVEAMNVALHVESRMRDASHSLIRLHESTANMSAVKAATSQLNTTTRKMDQIVQRTQQAMWRLLAIQRLLHQHEGAILNAGLRRLDGENRELSRSVMQLEAARGQEKEEKLKWKKEHNRLKVESILLTGTATIIEESEPDLQQIQQQQQQHAKLESMESYAKELNDHIVQKDEELAELKVQLGSARAWADDFYAAIQARKQAEQDQEEEGAGDLVPSLMNDTATLQEGLCQLQSTVEMELKELDVNNQELVARVEQLTDENSLLICGSPKPAGLRVRQRTVSTDSNSSSSNGLTRVDTHLSRMIQHEQNQDKRARRSWRVHAHAMPHDGSDLRSVLRESLLELDQRIRSELANESSSRSSLSSCRTSASSVRSGSDQEQCGHALATRDIGFDEDAELALMALSSEEEDCLIEDANKEIQRLNEMVSELEKIANRRHC</sequence>
<evidence type="ECO:0000313" key="5">
    <source>
        <dbReference type="Proteomes" id="UP000738359"/>
    </source>
</evidence>
<feature type="coiled-coil region" evidence="1">
    <location>
        <begin position="849"/>
        <end position="879"/>
    </location>
</feature>
<protein>
    <recommendedName>
        <fullName evidence="3">Up-regulated during septation protein 1 domain-containing protein</fullName>
    </recommendedName>
</protein>
<feature type="compositionally biased region" description="Polar residues" evidence="2">
    <location>
        <begin position="262"/>
        <end position="273"/>
    </location>
</feature>
<evidence type="ECO:0000256" key="1">
    <source>
        <dbReference type="SAM" id="Coils"/>
    </source>
</evidence>
<organism evidence="4 5">
    <name type="scientific">Mortierella alpina</name>
    <name type="common">Oleaginous fungus</name>
    <name type="synonym">Mortierella renispora</name>
    <dbReference type="NCBI Taxonomy" id="64518"/>
    <lineage>
        <taxon>Eukaryota</taxon>
        <taxon>Fungi</taxon>
        <taxon>Fungi incertae sedis</taxon>
        <taxon>Mucoromycota</taxon>
        <taxon>Mortierellomycotina</taxon>
        <taxon>Mortierellomycetes</taxon>
        <taxon>Mortierellales</taxon>
        <taxon>Mortierellaceae</taxon>
        <taxon>Mortierella</taxon>
    </lineage>
</organism>
<feature type="compositionally biased region" description="Low complexity" evidence="2">
    <location>
        <begin position="800"/>
        <end position="819"/>
    </location>
</feature>
<dbReference type="InterPro" id="IPR029191">
    <property type="entry name" value="Uds1"/>
</dbReference>
<dbReference type="OrthoDB" id="5569911at2759"/>
<evidence type="ECO:0000313" key="4">
    <source>
        <dbReference type="EMBL" id="KAF9965074.1"/>
    </source>
</evidence>
<feature type="compositionally biased region" description="Pro residues" evidence="2">
    <location>
        <begin position="280"/>
        <end position="294"/>
    </location>
</feature>